<evidence type="ECO:0000256" key="1">
    <source>
        <dbReference type="ARBA" id="ARBA00006583"/>
    </source>
</evidence>
<keyword evidence="2 8" id="KW-0963">Cytoplasm</keyword>
<dbReference type="InterPro" id="IPR003593">
    <property type="entry name" value="AAA+_ATPase"/>
</dbReference>
<proteinExistence type="inferred from homology"/>
<dbReference type="Gene3D" id="1.10.8.60">
    <property type="match status" value="1"/>
</dbReference>
<dbReference type="GO" id="GO:0003688">
    <property type="term" value="F:DNA replication origin binding"/>
    <property type="evidence" value="ECO:0007669"/>
    <property type="project" value="UniProtKB-UniRule"/>
</dbReference>
<dbReference type="CDD" id="cd06571">
    <property type="entry name" value="Bac_DnaA_C"/>
    <property type="match status" value="1"/>
</dbReference>
<dbReference type="InterPro" id="IPR038454">
    <property type="entry name" value="DnaA_N_sf"/>
</dbReference>
<comment type="function">
    <text evidence="8 10">Plays an essential role in the initiation and regulation of chromosomal replication. ATP-DnaA binds to the origin of replication (oriC) to initiate formation of the DNA replication initiation complex once per cell cycle. Binds the DnaA box (a 9 base pair repeat at the origin) and separates the double-stranded (ds)DNA. Forms a right-handed helical filament on oriC DNA; dsDNA binds to the exterior of the filament while single-stranded (ss)DNA is stabiized in the filament's interior. The ATP-DnaA-oriC complex binds and stabilizes one strand of the AT-rich DNA unwinding element (DUE), permitting loading of DNA polymerase. After initiation quickly degrades to an ADP-DnaA complex that is not apt for DNA replication. Binds acidic phospholipids.</text>
</comment>
<evidence type="ECO:0000256" key="11">
    <source>
        <dbReference type="RuleBase" id="RU004227"/>
    </source>
</evidence>
<evidence type="ECO:0000256" key="9">
    <source>
        <dbReference type="NCBIfam" id="TIGR00362"/>
    </source>
</evidence>
<dbReference type="GO" id="GO:0005886">
    <property type="term" value="C:plasma membrane"/>
    <property type="evidence" value="ECO:0007669"/>
    <property type="project" value="TreeGrafter"/>
</dbReference>
<comment type="subcellular location">
    <subcellularLocation>
        <location evidence="8">Cytoplasm</location>
    </subcellularLocation>
</comment>
<dbReference type="InterPro" id="IPR001957">
    <property type="entry name" value="Chromosome_initiator_DnaA"/>
</dbReference>
<dbReference type="AlphaFoldDB" id="A0A4R7P4M5"/>
<feature type="binding site" evidence="8">
    <location>
        <position position="173"/>
    </location>
    <ligand>
        <name>ATP</name>
        <dbReference type="ChEBI" id="CHEBI:30616"/>
    </ligand>
</feature>
<feature type="region of interest" description="Domain I, interacts with DnaA modulators" evidence="8">
    <location>
        <begin position="1"/>
        <end position="98"/>
    </location>
</feature>
<evidence type="ECO:0000256" key="7">
    <source>
        <dbReference type="ARBA" id="ARBA00023125"/>
    </source>
</evidence>
<dbReference type="Pfam" id="PF11638">
    <property type="entry name" value="DnaA_N"/>
    <property type="match status" value="1"/>
</dbReference>
<dbReference type="Pfam" id="PF08299">
    <property type="entry name" value="Bac_DnaA_C"/>
    <property type="match status" value="1"/>
</dbReference>
<keyword evidence="15" id="KW-1185">Reference proteome</keyword>
<dbReference type="GO" id="GO:0008289">
    <property type="term" value="F:lipid binding"/>
    <property type="evidence" value="ECO:0007669"/>
    <property type="project" value="UniProtKB-KW"/>
</dbReference>
<dbReference type="HAMAP" id="MF_00377">
    <property type="entry name" value="DnaA_bact"/>
    <property type="match status" value="1"/>
</dbReference>
<dbReference type="FunFam" id="1.10.8.60:FF:000003">
    <property type="entry name" value="Chromosomal replication initiator protein DnaA"/>
    <property type="match status" value="1"/>
</dbReference>
<dbReference type="EMBL" id="SOBT01000009">
    <property type="protein sequence ID" value="TDU28734.1"/>
    <property type="molecule type" value="Genomic_DNA"/>
</dbReference>
<gene>
    <name evidence="8" type="primary">dnaA</name>
    <name evidence="14" type="ORF">DFR24_3109</name>
</gene>
<evidence type="ECO:0000256" key="2">
    <source>
        <dbReference type="ARBA" id="ARBA00022490"/>
    </source>
</evidence>
<feature type="binding site" evidence="8">
    <location>
        <position position="174"/>
    </location>
    <ligand>
        <name>ATP</name>
        <dbReference type="ChEBI" id="CHEBI:30616"/>
    </ligand>
</feature>
<accession>A0A4R7P4M5</accession>
<comment type="domain">
    <text evidence="8">Domain I is involved in oligomerization and binding regulators, domain II is flexibile and of varying length in different bacteria, domain III forms the AAA+ region, while domain IV binds dsDNA.</text>
</comment>
<comment type="subunit">
    <text evidence="8">Oligomerizes as a right-handed, spiral filament on DNA at oriC.</text>
</comment>
<dbReference type="FunFam" id="3.40.50.300:FF:000668">
    <property type="entry name" value="Chromosomal replication initiator protein DnaA"/>
    <property type="match status" value="1"/>
</dbReference>
<feature type="domain" description="AAA+ ATPase" evidence="12">
    <location>
        <begin position="159"/>
        <end position="289"/>
    </location>
</feature>
<feature type="binding site" evidence="8">
    <location>
        <position position="172"/>
    </location>
    <ligand>
        <name>ATP</name>
        <dbReference type="ChEBI" id="CHEBI:30616"/>
    </ligand>
</feature>
<keyword evidence="5 8" id="KW-0067">ATP-binding</keyword>
<dbReference type="PANTHER" id="PTHR30050:SF2">
    <property type="entry name" value="CHROMOSOMAL REPLICATION INITIATOR PROTEIN DNAA"/>
    <property type="match status" value="1"/>
</dbReference>
<dbReference type="Gene3D" id="3.30.300.180">
    <property type="match status" value="1"/>
</dbReference>
<keyword evidence="7 8" id="KW-0238">DNA-binding</keyword>
<feature type="domain" description="Chromosomal replication initiator DnaA C-terminal" evidence="13">
    <location>
        <begin position="370"/>
        <end position="438"/>
    </location>
</feature>
<dbReference type="CDD" id="cd00009">
    <property type="entry name" value="AAA"/>
    <property type="match status" value="1"/>
</dbReference>
<feature type="region of interest" description="Domain IV, binds dsDNA" evidence="8">
    <location>
        <begin position="343"/>
        <end position="461"/>
    </location>
</feature>
<dbReference type="GO" id="GO:0006270">
    <property type="term" value="P:DNA replication initiation"/>
    <property type="evidence" value="ECO:0007669"/>
    <property type="project" value="UniProtKB-UniRule"/>
</dbReference>
<dbReference type="GO" id="GO:0005524">
    <property type="term" value="F:ATP binding"/>
    <property type="evidence" value="ECO:0007669"/>
    <property type="project" value="UniProtKB-UniRule"/>
</dbReference>
<dbReference type="Gene3D" id="1.10.1750.10">
    <property type="match status" value="1"/>
</dbReference>
<evidence type="ECO:0000256" key="10">
    <source>
        <dbReference type="RuleBase" id="RU000577"/>
    </source>
</evidence>
<dbReference type="SMART" id="SM00760">
    <property type="entry name" value="Bac_DnaA_C"/>
    <property type="match status" value="1"/>
</dbReference>
<dbReference type="NCBIfam" id="TIGR00362">
    <property type="entry name" value="DnaA"/>
    <property type="match status" value="1"/>
</dbReference>
<dbReference type="PANTHER" id="PTHR30050">
    <property type="entry name" value="CHROMOSOMAL REPLICATION INITIATOR PROTEIN DNAA"/>
    <property type="match status" value="1"/>
</dbReference>
<dbReference type="InterPro" id="IPR027417">
    <property type="entry name" value="P-loop_NTPase"/>
</dbReference>
<dbReference type="InterPro" id="IPR018312">
    <property type="entry name" value="Chromosome_initiator_DnaA_CS"/>
</dbReference>
<evidence type="ECO:0000256" key="4">
    <source>
        <dbReference type="ARBA" id="ARBA00022741"/>
    </source>
</evidence>
<reference evidence="14 15" key="1">
    <citation type="submission" date="2019-03" db="EMBL/GenBank/DDBJ databases">
        <title>Genomic Encyclopedia of Type Strains, Phase IV (KMG-IV): sequencing the most valuable type-strain genomes for metagenomic binning, comparative biology and taxonomic classification.</title>
        <authorList>
            <person name="Goeker M."/>
        </authorList>
    </citation>
    <scope>NUCLEOTIDE SEQUENCE [LARGE SCALE GENOMIC DNA]</scope>
    <source>
        <strain evidence="14 15">DSM 26377</strain>
    </source>
</reference>
<keyword evidence="4 8" id="KW-0547">Nucleotide-binding</keyword>
<dbReference type="SMART" id="SM00382">
    <property type="entry name" value="AAA"/>
    <property type="match status" value="1"/>
</dbReference>
<dbReference type="GO" id="GO:0006275">
    <property type="term" value="P:regulation of DNA replication"/>
    <property type="evidence" value="ECO:0007669"/>
    <property type="project" value="UniProtKB-UniRule"/>
</dbReference>
<dbReference type="InterPro" id="IPR013159">
    <property type="entry name" value="DnaA_C"/>
</dbReference>
<comment type="similarity">
    <text evidence="1 8 11">Belongs to the DnaA family.</text>
</comment>
<dbReference type="InterPro" id="IPR013317">
    <property type="entry name" value="DnaA_dom"/>
</dbReference>
<sequence length="461" mass="52374">MRGIDSRFPPASQFDINKSPMALVEDHGWAQCVQRLESELGTSELNTWIRPLQARREGDRLVLVAPNRMVMERVRVDFCARIQRAWLASGGEDIEVDVTAAAESRGNGSASGDDTPDVERLITSNRLDPRYTFGSFIQGKSNSQARAAAQQVAESPGVAYNPLLIYGGPGLGKTHLMHAVGHALLRRNQNSRVVYVPSEQWMNQFISAVRHNTSEEFKALYRSADALLIDDIHFFAGKSATQEEFFHTFNSLMDGRKQIILTCDRFPKDLDRLEDRLKSRFSWGLTVSVEPPDLETRVAILLSKAEQFGLSLSNEVAFFVAQHVRSNVRELEGVLLRLSAGMRLQGEAITVEFARQTLRDMLAHYERKVTIDNIMSTVAKYYNIPLKDLRSPRRSRMLARPRQVAMALARELTEHSYPDIGEAFEKDHTTVLHASRKIEELRQTDLRIREDYENLLRQLSY</sequence>
<evidence type="ECO:0000256" key="5">
    <source>
        <dbReference type="ARBA" id="ARBA00022840"/>
    </source>
</evidence>
<dbReference type="Gene3D" id="3.40.50.300">
    <property type="entry name" value="P-loop containing nucleotide triphosphate hydrolases"/>
    <property type="match status" value="1"/>
</dbReference>
<dbReference type="InterPro" id="IPR024633">
    <property type="entry name" value="DnaA_N_dom"/>
</dbReference>
<feature type="region of interest" description="Domain III, AAA+ region" evidence="8">
    <location>
        <begin position="126"/>
        <end position="342"/>
    </location>
</feature>
<dbReference type="PROSITE" id="PS01008">
    <property type="entry name" value="DNAA"/>
    <property type="match status" value="1"/>
</dbReference>
<evidence type="ECO:0000256" key="8">
    <source>
        <dbReference type="HAMAP-Rule" id="MF_00377"/>
    </source>
</evidence>
<keyword evidence="6 8" id="KW-0446">Lipid-binding</keyword>
<feature type="binding site" evidence="8">
    <location>
        <position position="170"/>
    </location>
    <ligand>
        <name>ATP</name>
        <dbReference type="ChEBI" id="CHEBI:30616"/>
    </ligand>
</feature>
<dbReference type="SUPFAM" id="SSF52540">
    <property type="entry name" value="P-loop containing nucleoside triphosphate hydrolases"/>
    <property type="match status" value="1"/>
</dbReference>
<dbReference type="PRINTS" id="PR00051">
    <property type="entry name" value="DNAA"/>
</dbReference>
<dbReference type="Pfam" id="PF00308">
    <property type="entry name" value="Bac_DnaA"/>
    <property type="match status" value="1"/>
</dbReference>
<dbReference type="InterPro" id="IPR010921">
    <property type="entry name" value="Trp_repressor/repl_initiator"/>
</dbReference>
<evidence type="ECO:0000259" key="13">
    <source>
        <dbReference type="SMART" id="SM00760"/>
    </source>
</evidence>
<evidence type="ECO:0000256" key="6">
    <source>
        <dbReference type="ARBA" id="ARBA00023121"/>
    </source>
</evidence>
<organism evidence="14 15">
    <name type="scientific">Panacagrimonas perspica</name>
    <dbReference type="NCBI Taxonomy" id="381431"/>
    <lineage>
        <taxon>Bacteria</taxon>
        <taxon>Pseudomonadati</taxon>
        <taxon>Pseudomonadota</taxon>
        <taxon>Gammaproteobacteria</taxon>
        <taxon>Nevskiales</taxon>
        <taxon>Nevskiaceae</taxon>
        <taxon>Panacagrimonas</taxon>
    </lineage>
</organism>
<dbReference type="GO" id="GO:0005737">
    <property type="term" value="C:cytoplasm"/>
    <property type="evidence" value="ECO:0007669"/>
    <property type="project" value="UniProtKB-SubCell"/>
</dbReference>
<dbReference type="InterPro" id="IPR020591">
    <property type="entry name" value="Chromosome_initiator_DnaA-like"/>
</dbReference>
<dbReference type="SUPFAM" id="SSF48295">
    <property type="entry name" value="TrpR-like"/>
    <property type="match status" value="1"/>
</dbReference>
<evidence type="ECO:0000313" key="15">
    <source>
        <dbReference type="Proteomes" id="UP000295341"/>
    </source>
</evidence>
<keyword evidence="3 8" id="KW-0235">DNA replication</keyword>
<dbReference type="Proteomes" id="UP000295341">
    <property type="component" value="Unassembled WGS sequence"/>
</dbReference>
<evidence type="ECO:0000313" key="14">
    <source>
        <dbReference type="EMBL" id="TDU28734.1"/>
    </source>
</evidence>
<protein>
    <recommendedName>
        <fullName evidence="8 9">Chromosomal replication initiator protein DnaA</fullName>
    </recommendedName>
</protein>
<comment type="caution">
    <text evidence="14">The sequence shown here is derived from an EMBL/GenBank/DDBJ whole genome shotgun (WGS) entry which is preliminary data.</text>
</comment>
<evidence type="ECO:0000256" key="3">
    <source>
        <dbReference type="ARBA" id="ARBA00022705"/>
    </source>
</evidence>
<evidence type="ECO:0000259" key="12">
    <source>
        <dbReference type="SMART" id="SM00382"/>
    </source>
</evidence>
<name>A0A4R7P4M5_9GAMM</name>
<comment type="caution">
    <text evidence="8">Lacks conserved residue(s) required for the propagation of feature annotation.</text>
</comment>